<name>A0A438K355_VITVI</name>
<evidence type="ECO:0000313" key="3">
    <source>
        <dbReference type="Proteomes" id="UP000288805"/>
    </source>
</evidence>
<sequence>MTNEPKDWSRSGREDTLRRANSGVETIPRPQIDGSLMGKSFRTLRAGEPVAGMRKAAEVGDDEKKPKEVAGNMTQKTGRKRVAFDQVLVRSERPSHESLPSMSRPTLMEYEKGGKKELSENVFLDSDEESRSDEESYEESSDNDEAASTSAGDGSHDVNKKADEFIAKFREQIRLQRIESIKRSAQISKNLSR</sequence>
<reference evidence="2 3" key="1">
    <citation type="journal article" date="2018" name="PLoS Genet.">
        <title>Population sequencing reveals clonal diversity and ancestral inbreeding in the grapevine cultivar Chardonnay.</title>
        <authorList>
            <person name="Roach M.J."/>
            <person name="Johnson D.L."/>
            <person name="Bohlmann J."/>
            <person name="van Vuuren H.J."/>
            <person name="Jones S.J."/>
            <person name="Pretorius I.S."/>
            <person name="Schmidt S.A."/>
            <person name="Borneman A.R."/>
        </authorList>
    </citation>
    <scope>NUCLEOTIDE SEQUENCE [LARGE SCALE GENOMIC DNA]</scope>
    <source>
        <strain evidence="3">cv. Chardonnay</strain>
        <tissue evidence="2">Leaf</tissue>
    </source>
</reference>
<dbReference type="EMBL" id="QGNW01000018">
    <property type="protein sequence ID" value="RVX15646.1"/>
    <property type="molecule type" value="Genomic_DNA"/>
</dbReference>
<proteinExistence type="predicted"/>
<evidence type="ECO:0000313" key="2">
    <source>
        <dbReference type="EMBL" id="RVX15646.1"/>
    </source>
</evidence>
<dbReference type="PANTHER" id="PTHR34059:SF1">
    <property type="entry name" value="EXPRESSED PROTEIN"/>
    <property type="match status" value="1"/>
</dbReference>
<gene>
    <name evidence="2" type="ORF">CK203_009157</name>
</gene>
<feature type="compositionally biased region" description="Basic and acidic residues" evidence="1">
    <location>
        <begin position="109"/>
        <end position="119"/>
    </location>
</feature>
<accession>A0A438K355</accession>
<feature type="compositionally biased region" description="Basic and acidic residues" evidence="1">
    <location>
        <begin position="55"/>
        <end position="68"/>
    </location>
</feature>
<organism evidence="2 3">
    <name type="scientific">Vitis vinifera</name>
    <name type="common">Grape</name>
    <dbReference type="NCBI Taxonomy" id="29760"/>
    <lineage>
        <taxon>Eukaryota</taxon>
        <taxon>Viridiplantae</taxon>
        <taxon>Streptophyta</taxon>
        <taxon>Embryophyta</taxon>
        <taxon>Tracheophyta</taxon>
        <taxon>Spermatophyta</taxon>
        <taxon>Magnoliopsida</taxon>
        <taxon>eudicotyledons</taxon>
        <taxon>Gunneridae</taxon>
        <taxon>Pentapetalae</taxon>
        <taxon>rosids</taxon>
        <taxon>Vitales</taxon>
        <taxon>Vitaceae</taxon>
        <taxon>Viteae</taxon>
        <taxon>Vitis</taxon>
    </lineage>
</organism>
<dbReference type="OrthoDB" id="1080706at2759"/>
<dbReference type="PANTHER" id="PTHR34059">
    <property type="entry name" value="EXPRESSED PROTEIN"/>
    <property type="match status" value="1"/>
</dbReference>
<dbReference type="InterPro" id="IPR008480">
    <property type="entry name" value="DUF761_pln"/>
</dbReference>
<feature type="compositionally biased region" description="Basic and acidic residues" evidence="1">
    <location>
        <begin position="1"/>
        <end position="18"/>
    </location>
</feature>
<dbReference type="AlphaFoldDB" id="A0A438K355"/>
<feature type="region of interest" description="Disordered" evidence="1">
    <location>
        <begin position="1"/>
        <end position="159"/>
    </location>
</feature>
<dbReference type="Proteomes" id="UP000288805">
    <property type="component" value="Unassembled WGS sequence"/>
</dbReference>
<dbReference type="Pfam" id="PF05553">
    <property type="entry name" value="DUF761"/>
    <property type="match status" value="1"/>
</dbReference>
<comment type="caution">
    <text evidence="2">The sequence shown here is derived from an EMBL/GenBank/DDBJ whole genome shotgun (WGS) entry which is preliminary data.</text>
</comment>
<protein>
    <submittedName>
        <fullName evidence="2">Uncharacterized protein</fullName>
    </submittedName>
</protein>
<evidence type="ECO:0000256" key="1">
    <source>
        <dbReference type="SAM" id="MobiDB-lite"/>
    </source>
</evidence>
<feature type="compositionally biased region" description="Acidic residues" evidence="1">
    <location>
        <begin position="125"/>
        <end position="145"/>
    </location>
</feature>